<dbReference type="InterPro" id="IPR009061">
    <property type="entry name" value="DNA-bd_dom_put_sf"/>
</dbReference>
<dbReference type="PATRIC" id="fig|1469144.10.peg.3920"/>
<organism evidence="5 6">
    <name type="scientific">Carbonactinospora thermoautotrophica</name>
    <dbReference type="NCBI Taxonomy" id="1469144"/>
    <lineage>
        <taxon>Bacteria</taxon>
        <taxon>Bacillati</taxon>
        <taxon>Actinomycetota</taxon>
        <taxon>Actinomycetes</taxon>
        <taxon>Kitasatosporales</taxon>
        <taxon>Carbonactinosporaceae</taxon>
        <taxon>Carbonactinospora</taxon>
    </lineage>
</organism>
<name>A0A132MZ36_9ACTN</name>
<dbReference type="GO" id="GO:0003677">
    <property type="term" value="F:DNA binding"/>
    <property type="evidence" value="ECO:0007669"/>
    <property type="project" value="UniProtKB-KW"/>
</dbReference>
<dbReference type="Gene3D" id="3.40.50.280">
    <property type="entry name" value="Cobalamin-binding domain"/>
    <property type="match status" value="1"/>
</dbReference>
<dbReference type="SUPFAM" id="SSF46955">
    <property type="entry name" value="Putative DNA-binding domain"/>
    <property type="match status" value="1"/>
</dbReference>
<dbReference type="Gene3D" id="1.10.1660.10">
    <property type="match status" value="1"/>
</dbReference>
<dbReference type="InterPro" id="IPR000551">
    <property type="entry name" value="MerR-type_HTH_dom"/>
</dbReference>
<proteinExistence type="predicted"/>
<evidence type="ECO:0000313" key="5">
    <source>
        <dbReference type="EMBL" id="KWX02612.1"/>
    </source>
</evidence>
<evidence type="ECO:0000256" key="2">
    <source>
        <dbReference type="SAM" id="MobiDB-lite"/>
    </source>
</evidence>
<dbReference type="GO" id="GO:0046872">
    <property type="term" value="F:metal ion binding"/>
    <property type="evidence" value="ECO:0007669"/>
    <property type="project" value="InterPro"/>
</dbReference>
<gene>
    <name evidence="5" type="ORF">LI90_3655</name>
</gene>
<accession>A0A132MZ36</accession>
<dbReference type="GO" id="GO:0031419">
    <property type="term" value="F:cobalamin binding"/>
    <property type="evidence" value="ECO:0007669"/>
    <property type="project" value="InterPro"/>
</dbReference>
<comment type="caution">
    <text evidence="5">The sequence shown here is derived from an EMBL/GenBank/DDBJ whole genome shotgun (WGS) entry which is preliminary data.</text>
</comment>
<dbReference type="InterPro" id="IPR036724">
    <property type="entry name" value="Cobalamin-bd_sf"/>
</dbReference>
<keyword evidence="6" id="KW-1185">Reference proteome</keyword>
<keyword evidence="1" id="KW-0238">DNA-binding</keyword>
<dbReference type="PROSITE" id="PS50937">
    <property type="entry name" value="HTH_MERR_2"/>
    <property type="match status" value="1"/>
</dbReference>
<dbReference type="PROSITE" id="PS51332">
    <property type="entry name" value="B12_BINDING"/>
    <property type="match status" value="1"/>
</dbReference>
<dbReference type="SUPFAM" id="SSF52242">
    <property type="entry name" value="Cobalamin (vitamin B12)-binding domain"/>
    <property type="match status" value="1"/>
</dbReference>
<dbReference type="InterPro" id="IPR047057">
    <property type="entry name" value="MerR_fam"/>
</dbReference>
<dbReference type="SMART" id="SM00422">
    <property type="entry name" value="HTH_MERR"/>
    <property type="match status" value="1"/>
</dbReference>
<dbReference type="AlphaFoldDB" id="A0A132MZ36"/>
<dbReference type="RefSeq" id="WP_066889731.1">
    <property type="nucleotide sequence ID" value="NZ_LAXD01000001.1"/>
</dbReference>
<dbReference type="PANTHER" id="PTHR30204">
    <property type="entry name" value="REDOX-CYCLING DRUG-SENSING TRANSCRIPTIONAL ACTIVATOR SOXR"/>
    <property type="match status" value="1"/>
</dbReference>
<dbReference type="PANTHER" id="PTHR30204:SF97">
    <property type="entry name" value="MERR FAMILY REGULATORY PROTEIN"/>
    <property type="match status" value="1"/>
</dbReference>
<feature type="region of interest" description="Disordered" evidence="2">
    <location>
        <begin position="84"/>
        <end position="106"/>
    </location>
</feature>
<evidence type="ECO:0000259" key="4">
    <source>
        <dbReference type="PROSITE" id="PS51332"/>
    </source>
</evidence>
<evidence type="ECO:0000259" key="3">
    <source>
        <dbReference type="PROSITE" id="PS50937"/>
    </source>
</evidence>
<dbReference type="Proteomes" id="UP000070188">
    <property type="component" value="Unassembled WGS sequence"/>
</dbReference>
<evidence type="ECO:0000256" key="1">
    <source>
        <dbReference type="ARBA" id="ARBA00023125"/>
    </source>
</evidence>
<dbReference type="STRING" id="1469144.LI90_3655"/>
<dbReference type="OrthoDB" id="9800334at2"/>
<feature type="domain" description="B12-binding" evidence="4">
    <location>
        <begin position="193"/>
        <end position="310"/>
    </location>
</feature>
<dbReference type="Pfam" id="PF13411">
    <property type="entry name" value="MerR_1"/>
    <property type="match status" value="1"/>
</dbReference>
<dbReference type="GO" id="GO:0003700">
    <property type="term" value="F:DNA-binding transcription factor activity"/>
    <property type="evidence" value="ECO:0007669"/>
    <property type="project" value="InterPro"/>
</dbReference>
<reference evidence="6" key="1">
    <citation type="submission" date="2015-04" db="EMBL/GenBank/DDBJ databases">
        <title>Physiological reanalysis, assessment of diazotrophy, and genome sequences of multiple isolates of Streptomyces thermoautotrophicus.</title>
        <authorList>
            <person name="MacKellar D.C."/>
            <person name="Lieber L."/>
            <person name="Norman J."/>
            <person name="Bolger A."/>
            <person name="Tobin C."/>
            <person name="Murray J.W."/>
            <person name="Chang R."/>
            <person name="Ford T."/>
            <person name="Nguyen P.Q."/>
            <person name="Woodward J."/>
            <person name="Permingeat H."/>
            <person name="Joshi N.S."/>
            <person name="Silver P.A."/>
            <person name="Usadel B."/>
            <person name="Rutherford A.W."/>
            <person name="Friesen M."/>
            <person name="Prell J."/>
        </authorList>
    </citation>
    <scope>NUCLEOTIDE SEQUENCE [LARGE SCALE GENOMIC DNA]</scope>
    <source>
        <strain evidence="6">H1</strain>
    </source>
</reference>
<sequence length="310" mass="32823">MRGGPALTVSAVARRLGVAPATLRTWARRYGLEPSGHVAGAHRRYTPADIARLETMHRLMLDGVSAAEAARAALALDVEDVGPEKVLEEQPRPRPRRRGGPVPRLRDGIPAARGLARAAMALDTPAVAELLAGSIEQRGVIWTWDNLLVPVLIATGERCASSGEDIEVEHALADCAMAVLRRGLERLRQPANARPVLLSCVAEEQHSLPLYAVAAALAERRVASRLLGARVPATAAAAAVRRIGPAAVFLWARMPGYGTAEYVRALPRTRPASVVVVGGPGWAGARLPYGIRTVVDLSEATHALLAAVGL</sequence>
<dbReference type="InterPro" id="IPR036594">
    <property type="entry name" value="Meth_synthase_dom"/>
</dbReference>
<feature type="domain" description="HTH merR-type" evidence="3">
    <location>
        <begin position="6"/>
        <end position="75"/>
    </location>
</feature>
<dbReference type="Gene3D" id="1.10.1240.10">
    <property type="entry name" value="Methionine synthase domain"/>
    <property type="match status" value="1"/>
</dbReference>
<dbReference type="InterPro" id="IPR006158">
    <property type="entry name" value="Cobalamin-bd"/>
</dbReference>
<evidence type="ECO:0000313" key="6">
    <source>
        <dbReference type="Proteomes" id="UP000070188"/>
    </source>
</evidence>
<dbReference type="EMBL" id="LAXD01000001">
    <property type="protein sequence ID" value="KWX02612.1"/>
    <property type="molecule type" value="Genomic_DNA"/>
</dbReference>
<protein>
    <submittedName>
        <fullName evidence="5">Regulatory protein MerR</fullName>
    </submittedName>
</protein>